<organism evidence="2 3">
    <name type="scientific">Araneus ventricosus</name>
    <name type="common">Orbweaver spider</name>
    <name type="synonym">Epeira ventricosa</name>
    <dbReference type="NCBI Taxonomy" id="182803"/>
    <lineage>
        <taxon>Eukaryota</taxon>
        <taxon>Metazoa</taxon>
        <taxon>Ecdysozoa</taxon>
        <taxon>Arthropoda</taxon>
        <taxon>Chelicerata</taxon>
        <taxon>Arachnida</taxon>
        <taxon>Araneae</taxon>
        <taxon>Araneomorphae</taxon>
        <taxon>Entelegynae</taxon>
        <taxon>Araneoidea</taxon>
        <taxon>Araneidae</taxon>
        <taxon>Araneus</taxon>
    </lineage>
</organism>
<sequence>MLQYLPPLPSQEIRDSFCTMTPFFVMEDYWSRRQQVVSLSSECWTQLMSQEFKIVGSINILSSRYSVVQYHSVNVICNNEHIVRALSLSLCTSRHLTILLSNNLLSPHAFT</sequence>
<dbReference type="EMBL" id="BGPR01091132">
    <property type="protein sequence ID" value="GBM22087.1"/>
    <property type="molecule type" value="Genomic_DNA"/>
</dbReference>
<accession>A0A4Y2E2J9</accession>
<dbReference type="EMBL" id="BGPR01091136">
    <property type="protein sequence ID" value="GBM22094.1"/>
    <property type="molecule type" value="Genomic_DNA"/>
</dbReference>
<dbReference type="Proteomes" id="UP000499080">
    <property type="component" value="Unassembled WGS sequence"/>
</dbReference>
<comment type="caution">
    <text evidence="2">The sequence shown here is derived from an EMBL/GenBank/DDBJ whole genome shotgun (WGS) entry which is preliminary data.</text>
</comment>
<dbReference type="AlphaFoldDB" id="A0A4Y2E2J9"/>
<proteinExistence type="predicted"/>
<dbReference type="OrthoDB" id="3214149at2759"/>
<gene>
    <name evidence="1" type="ORF">AVEN_1869_1</name>
    <name evidence="2" type="ORF">AVEN_248797_1</name>
</gene>
<keyword evidence="3" id="KW-1185">Reference proteome</keyword>
<name>A0A4Y2E2J9_ARAVE</name>
<evidence type="ECO:0000313" key="3">
    <source>
        <dbReference type="Proteomes" id="UP000499080"/>
    </source>
</evidence>
<protein>
    <submittedName>
        <fullName evidence="2">Uncharacterized protein</fullName>
    </submittedName>
</protein>
<evidence type="ECO:0000313" key="2">
    <source>
        <dbReference type="EMBL" id="GBM22094.1"/>
    </source>
</evidence>
<evidence type="ECO:0000313" key="1">
    <source>
        <dbReference type="EMBL" id="GBM22087.1"/>
    </source>
</evidence>
<reference evidence="2 3" key="1">
    <citation type="journal article" date="2019" name="Sci. Rep.">
        <title>Orb-weaving spider Araneus ventricosus genome elucidates the spidroin gene catalogue.</title>
        <authorList>
            <person name="Kono N."/>
            <person name="Nakamura H."/>
            <person name="Ohtoshi R."/>
            <person name="Moran D.A.P."/>
            <person name="Shinohara A."/>
            <person name="Yoshida Y."/>
            <person name="Fujiwara M."/>
            <person name="Mori M."/>
            <person name="Tomita M."/>
            <person name="Arakawa K."/>
        </authorList>
    </citation>
    <scope>NUCLEOTIDE SEQUENCE [LARGE SCALE GENOMIC DNA]</scope>
</reference>